<accession>K9VXQ9</accession>
<dbReference type="AlphaFoldDB" id="K9VXQ9"/>
<feature type="compositionally biased region" description="Polar residues" evidence="1">
    <location>
        <begin position="275"/>
        <end position="294"/>
    </location>
</feature>
<protein>
    <submittedName>
        <fullName evidence="2">Uncharacterized protein</fullName>
    </submittedName>
</protein>
<feature type="compositionally biased region" description="Basic and acidic residues" evidence="1">
    <location>
        <begin position="315"/>
        <end position="324"/>
    </location>
</feature>
<proteinExistence type="predicted"/>
<feature type="region of interest" description="Disordered" evidence="1">
    <location>
        <begin position="216"/>
        <end position="241"/>
    </location>
</feature>
<feature type="region of interest" description="Disordered" evidence="1">
    <location>
        <begin position="271"/>
        <end position="324"/>
    </location>
</feature>
<evidence type="ECO:0000313" key="3">
    <source>
        <dbReference type="Proteomes" id="UP000010472"/>
    </source>
</evidence>
<dbReference type="Proteomes" id="UP000010472">
    <property type="component" value="Chromosome"/>
</dbReference>
<evidence type="ECO:0000256" key="1">
    <source>
        <dbReference type="SAM" id="MobiDB-lite"/>
    </source>
</evidence>
<dbReference type="KEGG" id="cep:Cri9333_1862"/>
<name>K9VXQ9_9CYAN</name>
<dbReference type="EMBL" id="CP003620">
    <property type="protein sequence ID" value="AFZ12746.1"/>
    <property type="molecule type" value="Genomic_DNA"/>
</dbReference>
<keyword evidence="3" id="KW-1185">Reference proteome</keyword>
<sequence length="423" mass="47896">MVQSIESINKSSIASNPKELDKLEAEFNTNLIKNHQDDERKTPSILDDANLIKKFVKGETKLLANQNLRIDFGSERIELSTRQGVIIGLYTLNTKPASVLIRSGSQYNELFHEVLSENHFILKGKSHHKGFVEYQQYIPPQGYKVNSTTAVLLWRNWWMGERNSHKHEIRMEILIYFKNRWYPISEITSDQGTFYIKTLLGELTLNSGDQAIWISKADKNTHPPKKQNLVQPNSDSDRDINSLDKVNTQQADCTNFQASPTKILPSMQEAHNLKEQSNSDSKLTNFNSPQATQPVNSTASPSSKNSTSPSIDSSSESKVEKYNFKTKENLPIESICDRPREQNSQTLSPAQLEDSLQSLKTKAIQVLEDYIVNGATETITENILDADGQLVQTKSTTITKKCPGWVIETILQKNDLLENYFSN</sequence>
<reference evidence="2 3" key="1">
    <citation type="submission" date="2012-06" db="EMBL/GenBank/DDBJ databases">
        <title>Finished chromosome of genome of Crinalium epipsammum PCC 9333.</title>
        <authorList>
            <consortium name="US DOE Joint Genome Institute"/>
            <person name="Gugger M."/>
            <person name="Coursin T."/>
            <person name="Rippka R."/>
            <person name="Tandeau De Marsac N."/>
            <person name="Huntemann M."/>
            <person name="Wei C.-L."/>
            <person name="Han J."/>
            <person name="Detter J.C."/>
            <person name="Han C."/>
            <person name="Tapia R."/>
            <person name="Davenport K."/>
            <person name="Daligault H."/>
            <person name="Erkkila T."/>
            <person name="Gu W."/>
            <person name="Munk A.C.C."/>
            <person name="Teshima H."/>
            <person name="Xu Y."/>
            <person name="Chain P."/>
            <person name="Chen A."/>
            <person name="Krypides N."/>
            <person name="Mavromatis K."/>
            <person name="Markowitz V."/>
            <person name="Szeto E."/>
            <person name="Ivanova N."/>
            <person name="Mikhailova N."/>
            <person name="Ovchinnikova G."/>
            <person name="Pagani I."/>
            <person name="Pati A."/>
            <person name="Goodwin L."/>
            <person name="Peters L."/>
            <person name="Pitluck S."/>
            <person name="Woyke T."/>
            <person name="Kerfeld C."/>
        </authorList>
    </citation>
    <scope>NUCLEOTIDE SEQUENCE [LARGE SCALE GENOMIC DNA]</scope>
    <source>
        <strain evidence="2 3">PCC 9333</strain>
    </source>
</reference>
<dbReference type="eggNOG" id="COG3515">
    <property type="taxonomic scope" value="Bacteria"/>
</dbReference>
<organism evidence="2 3">
    <name type="scientific">Crinalium epipsammum PCC 9333</name>
    <dbReference type="NCBI Taxonomy" id="1173022"/>
    <lineage>
        <taxon>Bacteria</taxon>
        <taxon>Bacillati</taxon>
        <taxon>Cyanobacteriota</taxon>
        <taxon>Cyanophyceae</taxon>
        <taxon>Gomontiellales</taxon>
        <taxon>Gomontiellaceae</taxon>
        <taxon>Crinalium</taxon>
    </lineage>
</organism>
<feature type="compositionally biased region" description="Low complexity" evidence="1">
    <location>
        <begin position="295"/>
        <end position="314"/>
    </location>
</feature>
<dbReference type="HOGENOM" id="CLU_629616_0_0_3"/>
<dbReference type="OrthoDB" id="564985at2"/>
<gene>
    <name evidence="2" type="ORF">Cri9333_1862</name>
</gene>
<evidence type="ECO:0000313" key="2">
    <source>
        <dbReference type="EMBL" id="AFZ12746.1"/>
    </source>
</evidence>
<dbReference type="RefSeq" id="WP_015202863.1">
    <property type="nucleotide sequence ID" value="NC_019753.1"/>
</dbReference>